<keyword evidence="1" id="KW-1133">Transmembrane helix</keyword>
<dbReference type="OrthoDB" id="3344043at2759"/>
<gene>
    <name evidence="2" type="ORF">K402DRAFT_235349</name>
</gene>
<feature type="transmembrane region" description="Helical" evidence="1">
    <location>
        <begin position="540"/>
        <end position="563"/>
    </location>
</feature>
<keyword evidence="1" id="KW-0812">Transmembrane</keyword>
<feature type="transmembrane region" description="Helical" evidence="1">
    <location>
        <begin position="151"/>
        <end position="170"/>
    </location>
</feature>
<accession>A0A6G1GKR7</accession>
<protein>
    <submittedName>
        <fullName evidence="2">Uncharacterized protein</fullName>
    </submittedName>
</protein>
<sequence>MSPTNPDTNSSSSSAFLADSYPMFRSARIGGARLEILIASSLVTIPMVVLTAVFLCLVVSNDLKRGKSAWETWDDFQEDETTRTWASSFHVKISATKLLIIASVTSTIAPLVSVFAMLLLSYHIADLMEQTSSGMPAESKNALPTPYQLNLLLNLRAGGFGGLSMSLLYWFRRRRENSVRTLNISVVVLTIVTVLCFLVFLADTWLHITTSTVPYTVITVNDPKYVRRDHGRTWMAGCEKAGITIDLDATNPCNQDDDANENLTFGGLVEAYRTLSNTSSRNAILFNLYAGGNDIDNSISAAYLMEANPDHRIDFQASTIAASTRCQPIFEQCGLKAPALSQCGTDMCFNCSSEFSGQLSGLNQTTETSQKGLGGSVIKLMTFLSPNVDLSTSSPNGTFHFALGAEGDARSRTFSYVDPDLAVDSGRYYFILDCNTTMHAANYTWTNGTMRRATLNVLDPTVSANFLQPINAGFGKFNLENGPRIAAVTGDTTQEIADMFARTFSKILIGTSASMSNTTENTKQQFRFVYLVTSLPKAPFAVLVTLNLLYVAVGIALTCSALFSESSKNRNTQARMTVTGLIATCFEGERAKQPVSDIDDLFAERDGKDRSERVGIAETRTGGWYFVAFPPTSGRPAS</sequence>
<feature type="transmembrane region" description="Helical" evidence="1">
    <location>
        <begin position="182"/>
        <end position="202"/>
    </location>
</feature>
<reference evidence="2" key="1">
    <citation type="journal article" date="2020" name="Stud. Mycol.">
        <title>101 Dothideomycetes genomes: a test case for predicting lifestyles and emergence of pathogens.</title>
        <authorList>
            <person name="Haridas S."/>
            <person name="Albert R."/>
            <person name="Binder M."/>
            <person name="Bloem J."/>
            <person name="Labutti K."/>
            <person name="Salamov A."/>
            <person name="Andreopoulos B."/>
            <person name="Baker S."/>
            <person name="Barry K."/>
            <person name="Bills G."/>
            <person name="Bluhm B."/>
            <person name="Cannon C."/>
            <person name="Castanera R."/>
            <person name="Culley D."/>
            <person name="Daum C."/>
            <person name="Ezra D."/>
            <person name="Gonzalez J."/>
            <person name="Henrissat B."/>
            <person name="Kuo A."/>
            <person name="Liang C."/>
            <person name="Lipzen A."/>
            <person name="Lutzoni F."/>
            <person name="Magnuson J."/>
            <person name="Mondo S."/>
            <person name="Nolan M."/>
            <person name="Ohm R."/>
            <person name="Pangilinan J."/>
            <person name="Park H.-J."/>
            <person name="Ramirez L."/>
            <person name="Alfaro M."/>
            <person name="Sun H."/>
            <person name="Tritt A."/>
            <person name="Yoshinaga Y."/>
            <person name="Zwiers L.-H."/>
            <person name="Turgeon B."/>
            <person name="Goodwin S."/>
            <person name="Spatafora J."/>
            <person name="Crous P."/>
            <person name="Grigoriev I."/>
        </authorList>
    </citation>
    <scope>NUCLEOTIDE SEQUENCE</scope>
    <source>
        <strain evidence="2">CBS 113979</strain>
    </source>
</reference>
<dbReference type="Proteomes" id="UP000800041">
    <property type="component" value="Unassembled WGS sequence"/>
</dbReference>
<feature type="transmembrane region" description="Helical" evidence="1">
    <location>
        <begin position="98"/>
        <end position="125"/>
    </location>
</feature>
<name>A0A6G1GKR7_9PEZI</name>
<keyword evidence="3" id="KW-1185">Reference proteome</keyword>
<feature type="transmembrane region" description="Helical" evidence="1">
    <location>
        <begin position="36"/>
        <end position="59"/>
    </location>
</feature>
<evidence type="ECO:0000313" key="2">
    <source>
        <dbReference type="EMBL" id="KAF1981420.1"/>
    </source>
</evidence>
<evidence type="ECO:0000256" key="1">
    <source>
        <dbReference type="SAM" id="Phobius"/>
    </source>
</evidence>
<keyword evidence="1" id="KW-0472">Membrane</keyword>
<dbReference type="EMBL" id="ML977199">
    <property type="protein sequence ID" value="KAF1981420.1"/>
    <property type="molecule type" value="Genomic_DNA"/>
</dbReference>
<organism evidence="2 3">
    <name type="scientific">Aulographum hederae CBS 113979</name>
    <dbReference type="NCBI Taxonomy" id="1176131"/>
    <lineage>
        <taxon>Eukaryota</taxon>
        <taxon>Fungi</taxon>
        <taxon>Dikarya</taxon>
        <taxon>Ascomycota</taxon>
        <taxon>Pezizomycotina</taxon>
        <taxon>Dothideomycetes</taxon>
        <taxon>Pleosporomycetidae</taxon>
        <taxon>Aulographales</taxon>
        <taxon>Aulographaceae</taxon>
    </lineage>
</organism>
<dbReference type="AlphaFoldDB" id="A0A6G1GKR7"/>
<evidence type="ECO:0000313" key="3">
    <source>
        <dbReference type="Proteomes" id="UP000800041"/>
    </source>
</evidence>
<proteinExistence type="predicted"/>